<dbReference type="PANTHER" id="PTHR21600:SF92">
    <property type="entry name" value="RIBOSOMAL LARGE SUBUNIT PSEUDOURIDINE SYNTHASE C"/>
    <property type="match status" value="1"/>
</dbReference>
<dbReference type="InterPro" id="IPR050188">
    <property type="entry name" value="RluA_PseudoU_synthase"/>
</dbReference>
<proteinExistence type="predicted"/>
<name>A0A9D9EN83_9SPIR</name>
<evidence type="ECO:0000313" key="3">
    <source>
        <dbReference type="Proteomes" id="UP000823616"/>
    </source>
</evidence>
<dbReference type="Gene3D" id="3.30.2350.10">
    <property type="entry name" value="Pseudouridine synthase"/>
    <property type="match status" value="1"/>
</dbReference>
<evidence type="ECO:0000259" key="1">
    <source>
        <dbReference type="Pfam" id="PF00849"/>
    </source>
</evidence>
<dbReference type="Pfam" id="PF00849">
    <property type="entry name" value="PseudoU_synth_2"/>
    <property type="match status" value="1"/>
</dbReference>
<dbReference type="PANTHER" id="PTHR21600">
    <property type="entry name" value="MITOCHONDRIAL RNA PSEUDOURIDINE SYNTHASE"/>
    <property type="match status" value="1"/>
</dbReference>
<dbReference type="GO" id="GO:0160141">
    <property type="term" value="F:23S rRNA pseudouridine(955/2504/2580) synthase activity"/>
    <property type="evidence" value="ECO:0007669"/>
    <property type="project" value="UniProtKB-EC"/>
</dbReference>
<dbReference type="GO" id="GO:0003723">
    <property type="term" value="F:RNA binding"/>
    <property type="evidence" value="ECO:0007669"/>
    <property type="project" value="InterPro"/>
</dbReference>
<sequence>MRILYQDKQIAVVEKPAGLAVQGGEGVRTALPEILSARLGQAVFPVHRLDKDTAGILVVALSKSAAALYSEYFREKRIQKGYHALCLHCPEAASGIFRRPLEKKNGPSAGTMQDAVTHFTVEKASPDGAFSLLALRIETGRMHQIRRHLADAGFPIAADDKYGDFRRNREIRRVYGIRRLQLAATSLALPVFSGTEERIQRLTCPLPQHMQDAAAAVFPAGDRLPDG</sequence>
<evidence type="ECO:0000313" key="2">
    <source>
        <dbReference type="EMBL" id="MBO8450262.1"/>
    </source>
</evidence>
<protein>
    <submittedName>
        <fullName evidence="2">RluA family pseudouridine synthase</fullName>
    </submittedName>
</protein>
<dbReference type="InterPro" id="IPR006224">
    <property type="entry name" value="PsdUridine_synth_RluA-like_CS"/>
</dbReference>
<dbReference type="EMBL" id="JADIMS010000065">
    <property type="protein sequence ID" value="MBO8450262.1"/>
    <property type="molecule type" value="Genomic_DNA"/>
</dbReference>
<feature type="domain" description="Pseudouridine synthase RsuA/RluA-like" evidence="1">
    <location>
        <begin position="10"/>
        <end position="150"/>
    </location>
</feature>
<accession>A0A9D9EN83</accession>
<dbReference type="GO" id="GO:0000455">
    <property type="term" value="P:enzyme-directed rRNA pseudouridine synthesis"/>
    <property type="evidence" value="ECO:0007669"/>
    <property type="project" value="TreeGrafter"/>
</dbReference>
<dbReference type="SUPFAM" id="SSF55120">
    <property type="entry name" value="Pseudouridine synthase"/>
    <property type="match status" value="1"/>
</dbReference>
<dbReference type="InterPro" id="IPR020103">
    <property type="entry name" value="PsdUridine_synth_cat_dom_sf"/>
</dbReference>
<dbReference type="AlphaFoldDB" id="A0A9D9EN83"/>
<comment type="caution">
    <text evidence="2">The sequence shown here is derived from an EMBL/GenBank/DDBJ whole genome shotgun (WGS) entry which is preliminary data.</text>
</comment>
<gene>
    <name evidence="2" type="ORF">IAA96_04065</name>
</gene>
<reference evidence="2" key="2">
    <citation type="journal article" date="2021" name="PeerJ">
        <title>Extensive microbial diversity within the chicken gut microbiome revealed by metagenomics and culture.</title>
        <authorList>
            <person name="Gilroy R."/>
            <person name="Ravi A."/>
            <person name="Getino M."/>
            <person name="Pursley I."/>
            <person name="Horton D.L."/>
            <person name="Alikhan N.F."/>
            <person name="Baker D."/>
            <person name="Gharbi K."/>
            <person name="Hall N."/>
            <person name="Watson M."/>
            <person name="Adriaenssens E.M."/>
            <person name="Foster-Nyarko E."/>
            <person name="Jarju S."/>
            <person name="Secka A."/>
            <person name="Antonio M."/>
            <person name="Oren A."/>
            <person name="Chaudhuri R.R."/>
            <person name="La Ragione R."/>
            <person name="Hildebrand F."/>
            <person name="Pallen M.J."/>
        </authorList>
    </citation>
    <scope>NUCLEOTIDE SEQUENCE</scope>
    <source>
        <strain evidence="2">B3-4054</strain>
    </source>
</reference>
<dbReference type="Proteomes" id="UP000823616">
    <property type="component" value="Unassembled WGS sequence"/>
</dbReference>
<reference evidence="2" key="1">
    <citation type="submission" date="2020-10" db="EMBL/GenBank/DDBJ databases">
        <authorList>
            <person name="Gilroy R."/>
        </authorList>
    </citation>
    <scope>NUCLEOTIDE SEQUENCE</scope>
    <source>
        <strain evidence="2">B3-4054</strain>
    </source>
</reference>
<dbReference type="InterPro" id="IPR006145">
    <property type="entry name" value="PsdUridine_synth_RsuA/RluA"/>
</dbReference>
<organism evidence="2 3">
    <name type="scientific">Candidatus Avitreponema avistercoris</name>
    <dbReference type="NCBI Taxonomy" id="2840705"/>
    <lineage>
        <taxon>Bacteria</taxon>
        <taxon>Pseudomonadati</taxon>
        <taxon>Spirochaetota</taxon>
        <taxon>Spirochaetia</taxon>
        <taxon>Spirochaetales</taxon>
        <taxon>Candidatus Avitreponema</taxon>
    </lineage>
</organism>
<dbReference type="PROSITE" id="PS01129">
    <property type="entry name" value="PSI_RLU"/>
    <property type="match status" value="1"/>
</dbReference>
<dbReference type="CDD" id="cd02869">
    <property type="entry name" value="PseudoU_synth_RluA_like"/>
    <property type="match status" value="1"/>
</dbReference>